<dbReference type="InterPro" id="IPR029060">
    <property type="entry name" value="PIN-like_dom_sf"/>
</dbReference>
<keyword evidence="3" id="KW-1185">Reference proteome</keyword>
<dbReference type="CDD" id="cd09874">
    <property type="entry name" value="PIN_MT3492-like"/>
    <property type="match status" value="1"/>
</dbReference>
<dbReference type="InterPro" id="IPR002716">
    <property type="entry name" value="PIN_dom"/>
</dbReference>
<sequence>MSLKIAKTVYLDASSALRWILNTPDTTAGFGEWDIAGSSVLFEVECCRTLERLLNERKMTPEQYAAAASQLQDLWDSMEKIPVKEDVIALAKQRFVAPMKTLDALHAASAQLWSRALDKEVMVISHDKKLNLIAKSLGLKTLESK</sequence>
<dbReference type="HOGENOM" id="CLU_149398_0_0_12"/>
<dbReference type="OrthoDB" id="557780at2"/>
<dbReference type="AlphaFoldDB" id="I4B994"/>
<dbReference type="STRING" id="869212.Turpa_3212"/>
<dbReference type="Pfam" id="PF01850">
    <property type="entry name" value="PIN"/>
    <property type="match status" value="1"/>
</dbReference>
<dbReference type="SUPFAM" id="SSF88723">
    <property type="entry name" value="PIN domain-like"/>
    <property type="match status" value="1"/>
</dbReference>
<dbReference type="Gene3D" id="3.40.50.1010">
    <property type="entry name" value="5'-nuclease"/>
    <property type="match status" value="1"/>
</dbReference>
<evidence type="ECO:0000313" key="3">
    <source>
        <dbReference type="Proteomes" id="UP000006048"/>
    </source>
</evidence>
<feature type="domain" description="PIN" evidence="1">
    <location>
        <begin position="9"/>
        <end position="131"/>
    </location>
</feature>
<evidence type="ECO:0000259" key="1">
    <source>
        <dbReference type="Pfam" id="PF01850"/>
    </source>
</evidence>
<protein>
    <recommendedName>
        <fullName evidence="1">PIN domain-containing protein</fullName>
    </recommendedName>
</protein>
<organism evidence="2 3">
    <name type="scientific">Turneriella parva (strain ATCC BAA-1111 / DSM 21527 / NCTC 11395 / H)</name>
    <name type="common">Leptospira parva</name>
    <dbReference type="NCBI Taxonomy" id="869212"/>
    <lineage>
        <taxon>Bacteria</taxon>
        <taxon>Pseudomonadati</taxon>
        <taxon>Spirochaetota</taxon>
        <taxon>Spirochaetia</taxon>
        <taxon>Leptospirales</taxon>
        <taxon>Leptospiraceae</taxon>
        <taxon>Turneriella</taxon>
    </lineage>
</organism>
<gene>
    <name evidence="2" type="ordered locus">Turpa_3212</name>
</gene>
<reference evidence="2 3" key="1">
    <citation type="submission" date="2012-06" db="EMBL/GenBank/DDBJ databases">
        <title>The complete chromosome of genome of Turneriella parva DSM 21527.</title>
        <authorList>
            <consortium name="US DOE Joint Genome Institute (JGI-PGF)"/>
            <person name="Lucas S."/>
            <person name="Han J."/>
            <person name="Lapidus A."/>
            <person name="Bruce D."/>
            <person name="Goodwin L."/>
            <person name="Pitluck S."/>
            <person name="Peters L."/>
            <person name="Kyrpides N."/>
            <person name="Mavromatis K."/>
            <person name="Ivanova N."/>
            <person name="Mikhailova N."/>
            <person name="Chertkov O."/>
            <person name="Detter J.C."/>
            <person name="Tapia R."/>
            <person name="Han C."/>
            <person name="Land M."/>
            <person name="Hauser L."/>
            <person name="Markowitz V."/>
            <person name="Cheng J.-F."/>
            <person name="Hugenholtz P."/>
            <person name="Woyke T."/>
            <person name="Wu D."/>
            <person name="Gronow S."/>
            <person name="Wellnitz S."/>
            <person name="Brambilla E."/>
            <person name="Klenk H.-P."/>
            <person name="Eisen J.A."/>
        </authorList>
    </citation>
    <scope>NUCLEOTIDE SEQUENCE [LARGE SCALE GENOMIC DNA]</scope>
    <source>
        <strain evidence="3">ATCC BAA-1111 / DSM 21527 / NCTC 11395 / H</strain>
    </source>
</reference>
<dbReference type="KEGG" id="tpx:Turpa_3212"/>
<evidence type="ECO:0000313" key="2">
    <source>
        <dbReference type="EMBL" id="AFM13851.1"/>
    </source>
</evidence>
<name>I4B994_TURPD</name>
<dbReference type="EMBL" id="CP002959">
    <property type="protein sequence ID" value="AFM13851.1"/>
    <property type="molecule type" value="Genomic_DNA"/>
</dbReference>
<dbReference type="Proteomes" id="UP000006048">
    <property type="component" value="Chromosome"/>
</dbReference>
<proteinExistence type="predicted"/>
<dbReference type="RefSeq" id="WP_014804351.1">
    <property type="nucleotide sequence ID" value="NC_018020.1"/>
</dbReference>
<accession>I4B994</accession>